<dbReference type="Gene3D" id="6.10.340.10">
    <property type="match status" value="1"/>
</dbReference>
<evidence type="ECO:0000256" key="2">
    <source>
        <dbReference type="ARBA" id="ARBA00022553"/>
    </source>
</evidence>
<evidence type="ECO:0000256" key="1">
    <source>
        <dbReference type="ARBA" id="ARBA00004370"/>
    </source>
</evidence>
<dbReference type="STRING" id="1121322.SAMN02745136_04040"/>
<feature type="domain" description="HAMP" evidence="6">
    <location>
        <begin position="315"/>
        <end position="367"/>
    </location>
</feature>
<dbReference type="InterPro" id="IPR050640">
    <property type="entry name" value="Bact_2-comp_sensor_kinase"/>
</dbReference>
<keyword evidence="5" id="KW-0812">Transmembrane</keyword>
<evidence type="ECO:0000259" key="6">
    <source>
        <dbReference type="PROSITE" id="PS50885"/>
    </source>
</evidence>
<gene>
    <name evidence="7" type="ORF">SAMN02745136_04040</name>
</gene>
<dbReference type="RefSeq" id="WP_170866700.1">
    <property type="nucleotide sequence ID" value="NZ_FRAC01000023.1"/>
</dbReference>
<dbReference type="PROSITE" id="PS50885">
    <property type="entry name" value="HAMP"/>
    <property type="match status" value="1"/>
</dbReference>
<keyword evidence="2" id="KW-0597">Phosphoprotein</keyword>
<dbReference type="PANTHER" id="PTHR34220:SF7">
    <property type="entry name" value="SENSOR HISTIDINE KINASE YPDA"/>
    <property type="match status" value="1"/>
</dbReference>
<dbReference type="InterPro" id="IPR003594">
    <property type="entry name" value="HATPase_dom"/>
</dbReference>
<sequence length="610" mass="70212">MKKLLENIVRRISGLKIMYKLLLVYVIIGTLPLTLLSSYMIYSTKKMIMAQHNNQVAAENRRVRNILFNTIYLATNISDSILYDRDLIKLLKENYASEEAVYKAYRSYEAIDSIIKSYTEISNIQIYVTNKTLITSGSFVRVDGQTASSNWYKEVKDSPGKLLWVYDDTADAESSLRLIRRMPLSNTKDYAIMSISISTNYMRFIINSNSINTILGIDNAMSFYSNDYNEIGRPLKELYQTGNIQLNTPYTLKYQGKDTLAYSTLQNAPKSKSVFQITTFDPLAISHVTESILLNIKVILLSFMVPLLMIVGYSIAFNRRILILRREMNKIANGDFNIIDNFNSQDELGELFKDMQKTILSIQQLNTKIYEDKLLRQKLLNYQQQMEFNLLTNQINPHFLYNTLETIRMQLSINKEYDAARIVKQLGKFMRHNIEADNSLVLLSSELEYINIYMEIQHYRFGDRVNFQITQDNESAIKDYMILPLLIQPIVENAFVHGLEGKKAGGTVVIDITSSEEYLILSITDNGLGMSENTLNALLISINDPGNKSKSHIGLHNVQQRIKLFYGEKYGLQIKTMENQFTIITVYLPLQVDYDTLIKNGGLYHEIYNS</sequence>
<dbReference type="PANTHER" id="PTHR34220">
    <property type="entry name" value="SENSOR HISTIDINE KINASE YPDA"/>
    <property type="match status" value="1"/>
</dbReference>
<dbReference type="SMART" id="SM00387">
    <property type="entry name" value="HATPase_c"/>
    <property type="match status" value="1"/>
</dbReference>
<keyword evidence="5" id="KW-1133">Transmembrane helix</keyword>
<dbReference type="GO" id="GO:0000155">
    <property type="term" value="F:phosphorelay sensor kinase activity"/>
    <property type="evidence" value="ECO:0007669"/>
    <property type="project" value="InterPro"/>
</dbReference>
<feature type="transmembrane region" description="Helical" evidence="5">
    <location>
        <begin position="21"/>
        <end position="42"/>
    </location>
</feature>
<dbReference type="GO" id="GO:0016020">
    <property type="term" value="C:membrane"/>
    <property type="evidence" value="ECO:0007669"/>
    <property type="project" value="UniProtKB-SubCell"/>
</dbReference>
<dbReference type="EMBL" id="FRAC01000023">
    <property type="protein sequence ID" value="SHL08710.1"/>
    <property type="molecule type" value="Genomic_DNA"/>
</dbReference>
<evidence type="ECO:0000313" key="7">
    <source>
        <dbReference type="EMBL" id="SHL08710.1"/>
    </source>
</evidence>
<evidence type="ECO:0000256" key="4">
    <source>
        <dbReference type="ARBA" id="ARBA00022777"/>
    </source>
</evidence>
<dbReference type="Proteomes" id="UP000184386">
    <property type="component" value="Unassembled WGS sequence"/>
</dbReference>
<keyword evidence="4 7" id="KW-0418">Kinase</keyword>
<dbReference type="InterPro" id="IPR010559">
    <property type="entry name" value="Sig_transdc_His_kin_internal"/>
</dbReference>
<reference evidence="7 8" key="1">
    <citation type="submission" date="2016-11" db="EMBL/GenBank/DDBJ databases">
        <authorList>
            <person name="Jaros S."/>
            <person name="Januszkiewicz K."/>
            <person name="Wedrychowicz H."/>
        </authorList>
    </citation>
    <scope>NUCLEOTIDE SEQUENCE [LARGE SCALE GENOMIC DNA]</scope>
    <source>
        <strain evidence="7 8">DSM 15929</strain>
    </source>
</reference>
<dbReference type="InterPro" id="IPR003660">
    <property type="entry name" value="HAMP_dom"/>
</dbReference>
<dbReference type="Pfam" id="PF06580">
    <property type="entry name" value="His_kinase"/>
    <property type="match status" value="1"/>
</dbReference>
<keyword evidence="8" id="KW-1185">Reference proteome</keyword>
<accession>A0A1M6XRR8</accession>
<dbReference type="Pfam" id="PF02518">
    <property type="entry name" value="HATPase_c"/>
    <property type="match status" value="1"/>
</dbReference>
<keyword evidence="3" id="KW-0808">Transferase</keyword>
<dbReference type="SUPFAM" id="SSF55874">
    <property type="entry name" value="ATPase domain of HSP90 chaperone/DNA topoisomerase II/histidine kinase"/>
    <property type="match status" value="1"/>
</dbReference>
<feature type="transmembrane region" description="Helical" evidence="5">
    <location>
        <begin position="292"/>
        <end position="316"/>
    </location>
</feature>
<evidence type="ECO:0000256" key="3">
    <source>
        <dbReference type="ARBA" id="ARBA00022679"/>
    </source>
</evidence>
<comment type="subcellular location">
    <subcellularLocation>
        <location evidence="1">Membrane</location>
    </subcellularLocation>
</comment>
<evidence type="ECO:0000313" key="8">
    <source>
        <dbReference type="Proteomes" id="UP000184386"/>
    </source>
</evidence>
<proteinExistence type="predicted"/>
<name>A0A1M6XRR8_9FIRM</name>
<protein>
    <submittedName>
        <fullName evidence="7">Two-component system, sensor histidine kinase YesM</fullName>
    </submittedName>
</protein>
<dbReference type="CDD" id="cd06225">
    <property type="entry name" value="HAMP"/>
    <property type="match status" value="1"/>
</dbReference>
<dbReference type="SUPFAM" id="SSF158472">
    <property type="entry name" value="HAMP domain-like"/>
    <property type="match status" value="1"/>
</dbReference>
<keyword evidence="5" id="KW-0472">Membrane</keyword>
<dbReference type="Gene3D" id="3.30.565.10">
    <property type="entry name" value="Histidine kinase-like ATPase, C-terminal domain"/>
    <property type="match status" value="1"/>
</dbReference>
<dbReference type="AlphaFoldDB" id="A0A1M6XRR8"/>
<dbReference type="InterPro" id="IPR036890">
    <property type="entry name" value="HATPase_C_sf"/>
</dbReference>
<evidence type="ECO:0000256" key="5">
    <source>
        <dbReference type="SAM" id="Phobius"/>
    </source>
</evidence>
<organism evidence="7 8">
    <name type="scientific">Anaerocolumna jejuensis DSM 15929</name>
    <dbReference type="NCBI Taxonomy" id="1121322"/>
    <lineage>
        <taxon>Bacteria</taxon>
        <taxon>Bacillati</taxon>
        <taxon>Bacillota</taxon>
        <taxon>Clostridia</taxon>
        <taxon>Lachnospirales</taxon>
        <taxon>Lachnospiraceae</taxon>
        <taxon>Anaerocolumna</taxon>
    </lineage>
</organism>